<dbReference type="EMBL" id="LLXJ01005417">
    <property type="protein sequence ID" value="PKB94890.1"/>
    <property type="molecule type" value="Genomic_DNA"/>
</dbReference>
<dbReference type="VEuPathDB" id="FungiDB:RhiirFUN_005027"/>
<name>A0A2N0NJZ3_9GLOM</name>
<organism evidence="1 2">
    <name type="scientific">Rhizophagus irregularis</name>
    <dbReference type="NCBI Taxonomy" id="588596"/>
    <lineage>
        <taxon>Eukaryota</taxon>
        <taxon>Fungi</taxon>
        <taxon>Fungi incertae sedis</taxon>
        <taxon>Mucoromycota</taxon>
        <taxon>Glomeromycotina</taxon>
        <taxon>Glomeromycetes</taxon>
        <taxon>Glomerales</taxon>
        <taxon>Glomeraceae</taxon>
        <taxon>Rhizophagus</taxon>
    </lineage>
</organism>
<sequence length="877" mass="100507">MAKRRDIQVKLILTGELVSHLHYGVNAQKWWEKQTIENTPGVNFLVPIRVGMKTQVELNNKVFSIQVTENSGSPGYVCQSEQLSSNVENSPTQAICKLYQQIFKNSTRYSGNLVFGLENKDITDQLLMNIPFRPFTIQIDKFSIMIYGLGASTKEGYLGAGPGYTSSFIHKYSQKRCIFIQKIREKDCIIQIWHENVQLFEHVGNTPVEVWNKAKTLGKFCGTSLFGLEHPTTQCLLKYLRVPTCKPDQWSNKSIMTSLYDYHLKRRTIRTIDWLKLFTNWSNGKNNIIELTASLKSIYPEKHIFNERELQAWNSMLRAAGCTDVTPFDSNISSYKFWTKSANPVVDQACLKDLYHSGFLSLQPSNVQHPAEKFWNCFVESYKKNKQGADGKCRILSIIAQEFTYHDLQEKLGISSNSINSARKFARINGPGCASLQKVKISRNSRLTQEMQDQFEIFFQDKANVAMSSYKVDPKTDLPILYLLDQKQTLWERFSEIYPNGMKRTTFMGRLENGPYRYREDLGGLCSICAEYGYNVFDDLVKIISFYVKDQKCLDWYNVEIKKWIFLEAGEAKTTIDSHHAQIAHAIKRYVRLGFDVTEGEDIENAVKDLRGTSISQMDPNREKNKGKIKTFVGISKLNEWQWPINGPFAGYIQARSLPNIGDFINYSPIQIEQSSITAIEKPTPQISMPSIPQSSWSVPIISSAENKPKRMKMDEIKELLSAKNIGFDPNSNKPTLVSLLEEQLIAEMTTDVEMPLSKNRIGDEDIQMDAIDEYFPLQPGWALKENQKFGKKGGARMAKKIISLLQAFFHAGNANKSDRYSAHDMLNELNDMANKGELEFEIIPRLETIQNWIARYSSACKREMADIVLQREEQRR</sequence>
<dbReference type="Proteomes" id="UP000232722">
    <property type="component" value="Unassembled WGS sequence"/>
</dbReference>
<accession>A0A2N0NJZ3</accession>
<protein>
    <submittedName>
        <fullName evidence="1">Uncharacterized protein</fullName>
    </submittedName>
</protein>
<dbReference type="VEuPathDB" id="FungiDB:RhiirA1_476730"/>
<proteinExistence type="predicted"/>
<dbReference type="VEuPathDB" id="FungiDB:FUN_006859"/>
<evidence type="ECO:0000313" key="1">
    <source>
        <dbReference type="EMBL" id="PKB94890.1"/>
    </source>
</evidence>
<dbReference type="AlphaFoldDB" id="A0A2N0NJZ3"/>
<reference evidence="1 2" key="2">
    <citation type="submission" date="2017-09" db="EMBL/GenBank/DDBJ databases">
        <title>Extensive intraspecific genome diversity in a model arbuscular mycorrhizal fungus.</title>
        <authorList>
            <person name="Chen E.C."/>
            <person name="Morin E."/>
            <person name="Beaudet D."/>
            <person name="Noel J."/>
            <person name="Ndikumana S."/>
            <person name="Charron P."/>
            <person name="St-Onge C."/>
            <person name="Giorgi J."/>
            <person name="Grigoriev I.V."/>
            <person name="Roux C."/>
            <person name="Martin F.M."/>
            <person name="Corradi N."/>
        </authorList>
    </citation>
    <scope>NUCLEOTIDE SEQUENCE [LARGE SCALE GENOMIC DNA]</scope>
    <source>
        <strain evidence="1 2">A5</strain>
    </source>
</reference>
<reference evidence="1 2" key="1">
    <citation type="submission" date="2016-04" db="EMBL/GenBank/DDBJ databases">
        <title>Genome analyses suggest a sexual origin of heterokaryosis in a supposedly ancient asexual fungus.</title>
        <authorList>
            <person name="Ropars J."/>
            <person name="Sedzielewska K."/>
            <person name="Noel J."/>
            <person name="Charron P."/>
            <person name="Farinelli L."/>
            <person name="Marton T."/>
            <person name="Kruger M."/>
            <person name="Pelin A."/>
            <person name="Brachmann A."/>
            <person name="Corradi N."/>
        </authorList>
    </citation>
    <scope>NUCLEOTIDE SEQUENCE [LARGE SCALE GENOMIC DNA]</scope>
    <source>
        <strain evidence="1 2">A5</strain>
    </source>
</reference>
<dbReference type="VEuPathDB" id="FungiDB:RhiirFUN_008538"/>
<comment type="caution">
    <text evidence="1">The sequence shown here is derived from an EMBL/GenBank/DDBJ whole genome shotgun (WGS) entry which is preliminary data.</text>
</comment>
<gene>
    <name evidence="1" type="ORF">RhiirA5_404759</name>
</gene>
<evidence type="ECO:0000313" key="2">
    <source>
        <dbReference type="Proteomes" id="UP000232722"/>
    </source>
</evidence>
<dbReference type="VEuPathDB" id="FungiDB:RhiirA1_478506"/>
<dbReference type="VEuPathDB" id="FungiDB:FUN_007898"/>